<evidence type="ECO:0000256" key="4">
    <source>
        <dbReference type="ARBA" id="ARBA00022801"/>
    </source>
</evidence>
<accession>A0A9D1MIZ9</accession>
<evidence type="ECO:0000313" key="7">
    <source>
        <dbReference type="EMBL" id="HIU60991.1"/>
    </source>
</evidence>
<keyword evidence="2" id="KW-0645">Protease</keyword>
<dbReference type="AlphaFoldDB" id="A0A9D1MIZ9"/>
<dbReference type="Proteomes" id="UP000824094">
    <property type="component" value="Unassembled WGS sequence"/>
</dbReference>
<keyword evidence="4" id="KW-0378">Hydrolase</keyword>
<reference evidence="7" key="1">
    <citation type="submission" date="2020-10" db="EMBL/GenBank/DDBJ databases">
        <authorList>
            <person name="Gilroy R."/>
        </authorList>
    </citation>
    <scope>NUCLEOTIDE SEQUENCE</scope>
    <source>
        <strain evidence="7">18911</strain>
    </source>
</reference>
<dbReference type="InterPro" id="IPR011650">
    <property type="entry name" value="Peptidase_M20_dimer"/>
</dbReference>
<dbReference type="PANTHER" id="PTHR45962">
    <property type="entry name" value="N-FATTY-ACYL-AMINO ACID SYNTHASE/HYDROLASE PM20D1"/>
    <property type="match status" value="1"/>
</dbReference>
<dbReference type="GO" id="GO:0008233">
    <property type="term" value="F:peptidase activity"/>
    <property type="evidence" value="ECO:0007669"/>
    <property type="project" value="UniProtKB-KW"/>
</dbReference>
<dbReference type="InterPro" id="IPR047177">
    <property type="entry name" value="Pept_M20A"/>
</dbReference>
<evidence type="ECO:0000313" key="8">
    <source>
        <dbReference type="Proteomes" id="UP000824094"/>
    </source>
</evidence>
<name>A0A9D1MIZ9_9FIRM</name>
<organism evidence="7 8">
    <name type="scientific">Candidatus Stercoripulliclostridium merdigallinarum</name>
    <dbReference type="NCBI Taxonomy" id="2840951"/>
    <lineage>
        <taxon>Bacteria</taxon>
        <taxon>Bacillati</taxon>
        <taxon>Bacillota</taxon>
        <taxon>Clostridia</taxon>
        <taxon>Eubacteriales</taxon>
        <taxon>Candidatus Stercoripulliclostridium</taxon>
    </lineage>
</organism>
<dbReference type="Pfam" id="PF07687">
    <property type="entry name" value="M20_dimer"/>
    <property type="match status" value="1"/>
</dbReference>
<dbReference type="Gene3D" id="3.30.70.360">
    <property type="match status" value="1"/>
</dbReference>
<dbReference type="GO" id="GO:0046872">
    <property type="term" value="F:metal ion binding"/>
    <property type="evidence" value="ECO:0007669"/>
    <property type="project" value="UniProtKB-KW"/>
</dbReference>
<dbReference type="InterPro" id="IPR036264">
    <property type="entry name" value="Bact_exopeptidase_dim_dom"/>
</dbReference>
<dbReference type="GO" id="GO:0006508">
    <property type="term" value="P:proteolysis"/>
    <property type="evidence" value="ECO:0007669"/>
    <property type="project" value="UniProtKB-KW"/>
</dbReference>
<dbReference type="Gene3D" id="3.40.630.10">
    <property type="entry name" value="Zn peptidases"/>
    <property type="match status" value="1"/>
</dbReference>
<keyword evidence="5" id="KW-0862">Zinc</keyword>
<reference evidence="7" key="2">
    <citation type="journal article" date="2021" name="PeerJ">
        <title>Extensive microbial diversity within the chicken gut microbiome revealed by metagenomics and culture.</title>
        <authorList>
            <person name="Gilroy R."/>
            <person name="Ravi A."/>
            <person name="Getino M."/>
            <person name="Pursley I."/>
            <person name="Horton D.L."/>
            <person name="Alikhan N.F."/>
            <person name="Baker D."/>
            <person name="Gharbi K."/>
            <person name="Hall N."/>
            <person name="Watson M."/>
            <person name="Adriaenssens E.M."/>
            <person name="Foster-Nyarko E."/>
            <person name="Jarju S."/>
            <person name="Secka A."/>
            <person name="Antonio M."/>
            <person name="Oren A."/>
            <person name="Chaudhuri R.R."/>
            <person name="La Ragione R."/>
            <person name="Hildebrand F."/>
            <person name="Pallen M.J."/>
        </authorList>
    </citation>
    <scope>NUCLEOTIDE SEQUENCE</scope>
    <source>
        <strain evidence="7">18911</strain>
    </source>
</reference>
<evidence type="ECO:0000256" key="2">
    <source>
        <dbReference type="ARBA" id="ARBA00022670"/>
    </source>
</evidence>
<evidence type="ECO:0000256" key="3">
    <source>
        <dbReference type="ARBA" id="ARBA00022723"/>
    </source>
</evidence>
<evidence type="ECO:0000256" key="1">
    <source>
        <dbReference type="ARBA" id="ARBA00006247"/>
    </source>
</evidence>
<feature type="domain" description="Peptidase M20 dimerisation" evidence="6">
    <location>
        <begin position="221"/>
        <end position="368"/>
    </location>
</feature>
<evidence type="ECO:0000256" key="5">
    <source>
        <dbReference type="ARBA" id="ARBA00022833"/>
    </source>
</evidence>
<dbReference type="InterPro" id="IPR002933">
    <property type="entry name" value="Peptidase_M20"/>
</dbReference>
<dbReference type="Gene3D" id="1.10.150.900">
    <property type="match status" value="1"/>
</dbReference>
<gene>
    <name evidence="7" type="ORF">IAB05_06330</name>
</gene>
<protein>
    <submittedName>
        <fullName evidence="7">M20/M25/M40 family metallo-hydrolase</fullName>
    </submittedName>
</protein>
<evidence type="ECO:0000259" key="6">
    <source>
        <dbReference type="Pfam" id="PF07687"/>
    </source>
</evidence>
<comment type="caution">
    <text evidence="7">The sequence shown here is derived from an EMBL/GenBank/DDBJ whole genome shotgun (WGS) entry which is preliminary data.</text>
</comment>
<dbReference type="Pfam" id="PF01546">
    <property type="entry name" value="Peptidase_M20"/>
    <property type="match status" value="1"/>
</dbReference>
<dbReference type="PANTHER" id="PTHR45962:SF1">
    <property type="entry name" value="N-FATTY-ACYL-AMINO ACID SYNTHASE_HYDROLASE PM20D1"/>
    <property type="match status" value="1"/>
</dbReference>
<sequence>MFTVLLIALLRALKFKPQREPDKTVLPVDFDRQGAVNTLREMVVIPTVSYSDTTKEDSAAFERFVEKLAELFPLVHEKLSRERVEPKGLLYRWQGKSSAEPTVLMAHYDVVPADEKMWTKPPFSGIIEGETLWGRGTLDTKGTLNGILQAAEQLLKAGFVPENDIYFSFAGDEETQGESTPNIVSLLESRGIRPALVVDEGGAVVENVFPGVRKRIAVVGTAEKGVTNIRLRVRSNGGHSSTPPKHTPIGILGKAAAAIEDNPFPMVMTDTVKAMFDKLGRHSNFLYRLIFANLCLFKGVLDGIAKASGGEMNALLRTTTALTTAKGSDAYNVIPTEAEMTVNSRIISGETRESVVNRLKKVVANDEVEIEYLDGSEPSVVSRTDVPEYDKVAAVIGEVFPDAIVTPYLMIACSDSRHYGRISDRVYRFSAMAMSNEERKLIHGNDERITFRGIYEAVEFYLRLIKRC</sequence>
<dbReference type="SUPFAM" id="SSF53187">
    <property type="entry name" value="Zn-dependent exopeptidases"/>
    <property type="match status" value="1"/>
</dbReference>
<keyword evidence="3" id="KW-0479">Metal-binding</keyword>
<proteinExistence type="inferred from homology"/>
<comment type="similarity">
    <text evidence="1">Belongs to the peptidase M20A family.</text>
</comment>
<dbReference type="SUPFAM" id="SSF55031">
    <property type="entry name" value="Bacterial exopeptidase dimerisation domain"/>
    <property type="match status" value="1"/>
</dbReference>
<dbReference type="EMBL" id="DVNF01000185">
    <property type="protein sequence ID" value="HIU60991.1"/>
    <property type="molecule type" value="Genomic_DNA"/>
</dbReference>